<reference evidence="2" key="1">
    <citation type="submission" date="2023-03" db="EMBL/GenBank/DDBJ databases">
        <authorList>
            <person name="Shen W."/>
            <person name="Cai J."/>
        </authorList>
    </citation>
    <scope>NUCLEOTIDE SEQUENCE</scope>
    <source>
        <strain evidence="2">P66-3</strain>
    </source>
</reference>
<name>A0ABU3F907_9ENTE</name>
<dbReference type="RefSeq" id="WP_311829569.1">
    <property type="nucleotide sequence ID" value="NZ_JARQAJ010000002.1"/>
</dbReference>
<evidence type="ECO:0000256" key="1">
    <source>
        <dbReference type="SAM" id="Coils"/>
    </source>
</evidence>
<evidence type="ECO:0000313" key="3">
    <source>
        <dbReference type="Proteomes" id="UP001181046"/>
    </source>
</evidence>
<protein>
    <submittedName>
        <fullName evidence="2">Uncharacterized protein</fullName>
    </submittedName>
</protein>
<sequence>MKVNESVILEVKEELTAMKIELERLECLKFSSELKEERIKSLRQEVQQAERFLCL</sequence>
<keyword evidence="1" id="KW-0175">Coiled coil</keyword>
<gene>
    <name evidence="2" type="ORF">P7H27_04235</name>
</gene>
<dbReference type="Proteomes" id="UP001181046">
    <property type="component" value="Unassembled WGS sequence"/>
</dbReference>
<comment type="caution">
    <text evidence="2">The sequence shown here is derived from an EMBL/GenBank/DDBJ whole genome shotgun (WGS) entry which is preliminary data.</text>
</comment>
<proteinExistence type="predicted"/>
<accession>A0ABU3F907</accession>
<evidence type="ECO:0000313" key="2">
    <source>
        <dbReference type="EMBL" id="MDT2758965.1"/>
    </source>
</evidence>
<keyword evidence="3" id="KW-1185">Reference proteome</keyword>
<feature type="coiled-coil region" evidence="1">
    <location>
        <begin position="8"/>
        <end position="52"/>
    </location>
</feature>
<organism evidence="2 3">
    <name type="scientific">Enterococcus xiangfangensis</name>
    <dbReference type="NCBI Taxonomy" id="1296537"/>
    <lineage>
        <taxon>Bacteria</taxon>
        <taxon>Bacillati</taxon>
        <taxon>Bacillota</taxon>
        <taxon>Bacilli</taxon>
        <taxon>Lactobacillales</taxon>
        <taxon>Enterococcaceae</taxon>
        <taxon>Enterococcus</taxon>
    </lineage>
</organism>
<dbReference type="EMBL" id="JARQAJ010000002">
    <property type="protein sequence ID" value="MDT2758965.1"/>
    <property type="molecule type" value="Genomic_DNA"/>
</dbReference>